<evidence type="ECO:0000313" key="1">
    <source>
        <dbReference type="EMBL" id="MDQ0158844.1"/>
    </source>
</evidence>
<comment type="caution">
    <text evidence="1">The sequence shown here is derived from an EMBL/GenBank/DDBJ whole genome shotgun (WGS) entry which is preliminary data.</text>
</comment>
<dbReference type="EMBL" id="JAUSTQ010000002">
    <property type="protein sequence ID" value="MDQ0158844.1"/>
    <property type="molecule type" value="Genomic_DNA"/>
</dbReference>
<name>A0ABT9VD04_9BACI</name>
<sequence length="64" mass="7637">MSLGDLTKWEKRLQEAVNSPFKIKRLDSLLDDFRKAYDLQDPKNDRELIFYRKAEQHLIEAEVA</sequence>
<protein>
    <submittedName>
        <fullName evidence="1">Uncharacterized protein</fullName>
    </submittedName>
</protein>
<proteinExistence type="predicted"/>
<dbReference type="RefSeq" id="WP_306974842.1">
    <property type="nucleotide sequence ID" value="NZ_JAUSTQ010000002.1"/>
</dbReference>
<organism evidence="1 2">
    <name type="scientific">Alkalibacillus salilacus</name>
    <dbReference type="NCBI Taxonomy" id="284582"/>
    <lineage>
        <taxon>Bacteria</taxon>
        <taxon>Bacillati</taxon>
        <taxon>Bacillota</taxon>
        <taxon>Bacilli</taxon>
        <taxon>Bacillales</taxon>
        <taxon>Bacillaceae</taxon>
        <taxon>Alkalibacillus</taxon>
    </lineage>
</organism>
<reference evidence="1 2" key="1">
    <citation type="submission" date="2023-07" db="EMBL/GenBank/DDBJ databases">
        <title>Genomic Encyclopedia of Type Strains, Phase IV (KMG-IV): sequencing the most valuable type-strain genomes for metagenomic binning, comparative biology and taxonomic classification.</title>
        <authorList>
            <person name="Goeker M."/>
        </authorList>
    </citation>
    <scope>NUCLEOTIDE SEQUENCE [LARGE SCALE GENOMIC DNA]</scope>
    <source>
        <strain evidence="1 2">DSM 16460</strain>
    </source>
</reference>
<evidence type="ECO:0000313" key="2">
    <source>
        <dbReference type="Proteomes" id="UP001224359"/>
    </source>
</evidence>
<keyword evidence="2" id="KW-1185">Reference proteome</keyword>
<dbReference type="Proteomes" id="UP001224359">
    <property type="component" value="Unassembled WGS sequence"/>
</dbReference>
<accession>A0ABT9VD04</accession>
<gene>
    <name evidence="1" type="ORF">J2S77_000800</name>
</gene>